<dbReference type="Gene3D" id="1.20.1600.10">
    <property type="entry name" value="Outer membrane efflux proteins (OEP)"/>
    <property type="match status" value="1"/>
</dbReference>
<keyword evidence="4" id="KW-0472">Membrane</keyword>
<dbReference type="GO" id="GO:1990281">
    <property type="term" value="C:efflux pump complex"/>
    <property type="evidence" value="ECO:0007669"/>
    <property type="project" value="TreeGrafter"/>
</dbReference>
<organism evidence="7 8">
    <name type="scientific">Arcticibacterium luteifluviistationis</name>
    <dbReference type="NCBI Taxonomy" id="1784714"/>
    <lineage>
        <taxon>Bacteria</taxon>
        <taxon>Pseudomonadati</taxon>
        <taxon>Bacteroidota</taxon>
        <taxon>Cytophagia</taxon>
        <taxon>Cytophagales</taxon>
        <taxon>Leadbetterellaceae</taxon>
        <taxon>Arcticibacterium</taxon>
    </lineage>
</organism>
<sequence length="419" mass="46643">MKKTFALIFLIAGSLHAQTNIGLDDLISKARDFNPQQEQMGLIDEITALQIKNLKGAYLPQSSLNGQATWQSEVTSLPIRIPGVDIELPAQDQYKVTLDIQQNLYDGGLTASQKSMALANQKVEKAKVEVDLYKSEEQVTALYFGVLFANRQKGNAELILTEINANLERVKAAIENGVAIKSNLLALEAKKIELEQSLIEIDKKKEAALEGIYLLTGAQLSKETVFESPATFQINSYENDRPELSLLSAQQQSIMASESLVKSKNKPKVALFGTGGYGRPGLNFLARDFSPYFMGGLQLKVPLSHLYNGVQQSEIQQLKVNRLRIEKQKESFDIASNVQLASLKKEIERLESLIESDNKLIAIREEITEVSSAQLENGIITATDYLEELNKQDLAKRNLILHEVQLMQANRNIKIILGQ</sequence>
<protein>
    <recommendedName>
        <fullName evidence="9">Transporter</fullName>
    </recommendedName>
</protein>
<evidence type="ECO:0000256" key="5">
    <source>
        <dbReference type="ARBA" id="ARBA00023237"/>
    </source>
</evidence>
<keyword evidence="5" id="KW-0998">Cell outer membrane</keyword>
<dbReference type="AlphaFoldDB" id="A0A2Z4GDU8"/>
<evidence type="ECO:0000256" key="6">
    <source>
        <dbReference type="SAM" id="SignalP"/>
    </source>
</evidence>
<feature type="signal peptide" evidence="6">
    <location>
        <begin position="1"/>
        <end position="17"/>
    </location>
</feature>
<reference evidence="7 8" key="1">
    <citation type="submission" date="2018-05" db="EMBL/GenBank/DDBJ databases">
        <title>Complete genome sequence of Arcticibacterium luteifluviistationis SM1504T, a cytophagaceae bacterium isolated from Arctic surface seawater.</title>
        <authorList>
            <person name="Li Y."/>
            <person name="Qin Q.-L."/>
        </authorList>
    </citation>
    <scope>NUCLEOTIDE SEQUENCE [LARGE SCALE GENOMIC DNA]</scope>
    <source>
        <strain evidence="7 8">SM1504</strain>
    </source>
</reference>
<evidence type="ECO:0000256" key="1">
    <source>
        <dbReference type="ARBA" id="ARBA00004442"/>
    </source>
</evidence>
<dbReference type="GO" id="GO:0015562">
    <property type="term" value="F:efflux transmembrane transporter activity"/>
    <property type="evidence" value="ECO:0007669"/>
    <property type="project" value="InterPro"/>
</dbReference>
<keyword evidence="3" id="KW-0812">Transmembrane</keyword>
<feature type="chain" id="PRO_5016317609" description="Transporter" evidence="6">
    <location>
        <begin position="18"/>
        <end position="419"/>
    </location>
</feature>
<dbReference type="KEGG" id="als:DJ013_14710"/>
<proteinExistence type="predicted"/>
<comment type="subcellular location">
    <subcellularLocation>
        <location evidence="1">Cell outer membrane</location>
    </subcellularLocation>
</comment>
<evidence type="ECO:0000313" key="7">
    <source>
        <dbReference type="EMBL" id="AWV99344.1"/>
    </source>
</evidence>
<keyword evidence="2" id="KW-1134">Transmembrane beta strand</keyword>
<dbReference type="Proteomes" id="UP000249873">
    <property type="component" value="Chromosome"/>
</dbReference>
<dbReference type="GO" id="GO:0009279">
    <property type="term" value="C:cell outer membrane"/>
    <property type="evidence" value="ECO:0007669"/>
    <property type="project" value="UniProtKB-SubCell"/>
</dbReference>
<accession>A0A2Z4GDU8</accession>
<dbReference type="SUPFAM" id="SSF56954">
    <property type="entry name" value="Outer membrane efflux proteins (OEP)"/>
    <property type="match status" value="1"/>
</dbReference>
<evidence type="ECO:0000256" key="4">
    <source>
        <dbReference type="ARBA" id="ARBA00023136"/>
    </source>
</evidence>
<dbReference type="OrthoDB" id="976750at2"/>
<dbReference type="InterPro" id="IPR051906">
    <property type="entry name" value="TolC-like"/>
</dbReference>
<dbReference type="RefSeq" id="WP_111372677.1">
    <property type="nucleotide sequence ID" value="NZ_CP029480.1"/>
</dbReference>
<keyword evidence="8" id="KW-1185">Reference proteome</keyword>
<dbReference type="PANTHER" id="PTHR30026:SF20">
    <property type="entry name" value="OUTER MEMBRANE PROTEIN TOLC"/>
    <property type="match status" value="1"/>
</dbReference>
<evidence type="ECO:0000256" key="2">
    <source>
        <dbReference type="ARBA" id="ARBA00022452"/>
    </source>
</evidence>
<evidence type="ECO:0000313" key="8">
    <source>
        <dbReference type="Proteomes" id="UP000249873"/>
    </source>
</evidence>
<dbReference type="EMBL" id="CP029480">
    <property type="protein sequence ID" value="AWV99344.1"/>
    <property type="molecule type" value="Genomic_DNA"/>
</dbReference>
<evidence type="ECO:0000256" key="3">
    <source>
        <dbReference type="ARBA" id="ARBA00022692"/>
    </source>
</evidence>
<keyword evidence="6" id="KW-0732">Signal</keyword>
<dbReference type="PANTHER" id="PTHR30026">
    <property type="entry name" value="OUTER MEMBRANE PROTEIN TOLC"/>
    <property type="match status" value="1"/>
</dbReference>
<evidence type="ECO:0008006" key="9">
    <source>
        <dbReference type="Google" id="ProtNLM"/>
    </source>
</evidence>
<name>A0A2Z4GDU8_9BACT</name>
<dbReference type="GO" id="GO:0015288">
    <property type="term" value="F:porin activity"/>
    <property type="evidence" value="ECO:0007669"/>
    <property type="project" value="TreeGrafter"/>
</dbReference>
<gene>
    <name evidence="7" type="ORF">DJ013_14710</name>
</gene>